<keyword evidence="3" id="KW-1185">Reference proteome</keyword>
<evidence type="ECO:0000313" key="3">
    <source>
        <dbReference type="Proteomes" id="UP000192674"/>
    </source>
</evidence>
<dbReference type="RefSeq" id="WP_084424281.1">
    <property type="nucleotide sequence ID" value="NZ_FWXV01000001.1"/>
</dbReference>
<feature type="signal peptide" evidence="1">
    <location>
        <begin position="1"/>
        <end position="20"/>
    </location>
</feature>
<dbReference type="AlphaFoldDB" id="A0A1Y5WXF0"/>
<gene>
    <name evidence="2" type="ORF">SAMN05661093_00353</name>
</gene>
<evidence type="ECO:0008006" key="4">
    <source>
        <dbReference type="Google" id="ProtNLM"/>
    </source>
</evidence>
<keyword evidence="1" id="KW-0732">Signal</keyword>
<proteinExistence type="predicted"/>
<protein>
    <recommendedName>
        <fullName evidence="4">Secreted protein</fullName>
    </recommendedName>
</protein>
<sequence length="184" mass="19463">MLKKLLFRYGLAATAGVALAVMGPAVQVDLGHDENEAHATTAVEVEASSLPKALADDVEIQAWPVPTRRSYYITASCSQHASAIRRGAAAWQGLTEGGGTPVECRNSYITDCGGGGRIVGCNWGRGQRIALYMGGVGDDALLAAHEFGHNWYGHSTYRCAGWGSPQEVMAPSICTLRGSPDARQ</sequence>
<evidence type="ECO:0000256" key="1">
    <source>
        <dbReference type="SAM" id="SignalP"/>
    </source>
</evidence>
<dbReference type="EMBL" id="FWXV01000001">
    <property type="protein sequence ID" value="SMC52375.1"/>
    <property type="molecule type" value="Genomic_DNA"/>
</dbReference>
<dbReference type="Proteomes" id="UP000192674">
    <property type="component" value="Unassembled WGS sequence"/>
</dbReference>
<name>A0A1Y5WXF0_KIBAR</name>
<feature type="chain" id="PRO_5011002644" description="Secreted protein" evidence="1">
    <location>
        <begin position="21"/>
        <end position="184"/>
    </location>
</feature>
<evidence type="ECO:0000313" key="2">
    <source>
        <dbReference type="EMBL" id="SMC52375.1"/>
    </source>
</evidence>
<accession>A0A1Y5WXF0</accession>
<organism evidence="2 3">
    <name type="scientific">Kibdelosporangium aridum</name>
    <dbReference type="NCBI Taxonomy" id="2030"/>
    <lineage>
        <taxon>Bacteria</taxon>
        <taxon>Bacillati</taxon>
        <taxon>Actinomycetota</taxon>
        <taxon>Actinomycetes</taxon>
        <taxon>Pseudonocardiales</taxon>
        <taxon>Pseudonocardiaceae</taxon>
        <taxon>Kibdelosporangium</taxon>
    </lineage>
</organism>
<reference evidence="2 3" key="1">
    <citation type="submission" date="2017-04" db="EMBL/GenBank/DDBJ databases">
        <authorList>
            <person name="Afonso C.L."/>
            <person name="Miller P.J."/>
            <person name="Scott M.A."/>
            <person name="Spackman E."/>
            <person name="Goraichik I."/>
            <person name="Dimitrov K.M."/>
            <person name="Suarez D.L."/>
            <person name="Swayne D.E."/>
        </authorList>
    </citation>
    <scope>NUCLEOTIDE SEQUENCE [LARGE SCALE GENOMIC DNA]</scope>
    <source>
        <strain evidence="2 3">DSM 43828</strain>
    </source>
</reference>
<dbReference type="OrthoDB" id="3685791at2"/>